<feature type="compositionally biased region" description="Basic and acidic residues" evidence="1">
    <location>
        <begin position="270"/>
        <end position="285"/>
    </location>
</feature>
<reference evidence="2" key="1">
    <citation type="submission" date="2021-01" db="EMBL/GenBank/DDBJ databases">
        <authorList>
            <person name="Corre E."/>
            <person name="Pelletier E."/>
            <person name="Niang G."/>
            <person name="Scheremetjew M."/>
            <person name="Finn R."/>
            <person name="Kale V."/>
            <person name="Holt S."/>
            <person name="Cochrane G."/>
            <person name="Meng A."/>
            <person name="Brown T."/>
            <person name="Cohen L."/>
        </authorList>
    </citation>
    <scope>NUCLEOTIDE SEQUENCE</scope>
    <source>
        <strain evidence="2">CCCM811</strain>
    </source>
</reference>
<feature type="region of interest" description="Disordered" evidence="1">
    <location>
        <begin position="181"/>
        <end position="285"/>
    </location>
</feature>
<evidence type="ECO:0000256" key="1">
    <source>
        <dbReference type="SAM" id="MobiDB-lite"/>
    </source>
</evidence>
<name>A0A7S4DQU1_9EUKA</name>
<feature type="compositionally biased region" description="Basic residues" evidence="1">
    <location>
        <begin position="16"/>
        <end position="33"/>
    </location>
</feature>
<protein>
    <submittedName>
        <fullName evidence="2">Uncharacterized protein</fullName>
    </submittedName>
</protein>
<evidence type="ECO:0000313" key="2">
    <source>
        <dbReference type="EMBL" id="CAE0665350.1"/>
    </source>
</evidence>
<gene>
    <name evidence="2" type="ORF">LGLO00237_LOCUS16955</name>
</gene>
<dbReference type="EMBL" id="HBIV01023592">
    <property type="protein sequence ID" value="CAE0665350.1"/>
    <property type="molecule type" value="Transcribed_RNA"/>
</dbReference>
<organism evidence="2">
    <name type="scientific">Lotharella globosa</name>
    <dbReference type="NCBI Taxonomy" id="91324"/>
    <lineage>
        <taxon>Eukaryota</taxon>
        <taxon>Sar</taxon>
        <taxon>Rhizaria</taxon>
        <taxon>Cercozoa</taxon>
        <taxon>Chlorarachniophyceae</taxon>
        <taxon>Lotharella</taxon>
    </lineage>
</organism>
<feature type="region of interest" description="Disordered" evidence="1">
    <location>
        <begin position="16"/>
        <end position="56"/>
    </location>
</feature>
<sequence length="285" mass="31278">MNEEFVFCCKTWKKGHRRMSQTRSMRRVTHRGNTKQQQQQQQQKRRHMRRGSGLGLALQKQRSAAPSEFPEINIHEDTDRVHGEVELVEGSVIGLASPDSKVLWTPHHLRHGSNVSQLSAGLHSPNNRGGLLTGTIRNSSAINPHEESSAASIGYITTTGVVHSPRYEGVMSALVEGSEEEVEAAFSAQQMQTAPPEPADTKQASTPDSEGSAKSMKSQKSEKSTKSTASTRRRRRRVKGNSVAVAETGRTVSLRGLHIPSGRSVGSHSEASEQHTFDDKDSLQI</sequence>
<proteinExistence type="predicted"/>
<dbReference type="AlphaFoldDB" id="A0A7S4DQU1"/>
<accession>A0A7S4DQU1</accession>